<feature type="binding site" evidence="1">
    <location>
        <position position="199"/>
    </location>
    <ligand>
        <name>Mg(2+)</name>
        <dbReference type="ChEBI" id="CHEBI:18420"/>
    </ligand>
</feature>
<dbReference type="Gene3D" id="3.50.30.40">
    <property type="entry name" value="Ribonuclease E inhibitor RraA/RraA-like"/>
    <property type="match status" value="1"/>
</dbReference>
<dbReference type="InterPro" id="IPR005493">
    <property type="entry name" value="RraA/RraA-like"/>
</dbReference>
<gene>
    <name evidence="2" type="ORF">SAMN05444394_0425</name>
</gene>
<dbReference type="STRING" id="226505.SAMN05444394_0425"/>
<dbReference type="Proteomes" id="UP000185221">
    <property type="component" value="Unassembled WGS sequence"/>
</dbReference>
<reference evidence="3" key="1">
    <citation type="submission" date="2016-11" db="EMBL/GenBank/DDBJ databases">
        <authorList>
            <person name="Varghese N."/>
            <person name="Submissions S."/>
        </authorList>
    </citation>
    <scope>NUCLEOTIDE SEQUENCE [LARGE SCALE GENOMIC DNA]</scope>
    <source>
        <strain evidence="3">DSM 15292</strain>
    </source>
</reference>
<dbReference type="Pfam" id="PF03737">
    <property type="entry name" value="RraA-like"/>
    <property type="match status" value="1"/>
</dbReference>
<evidence type="ECO:0000256" key="1">
    <source>
        <dbReference type="PIRSR" id="PIRSR605493-1"/>
    </source>
</evidence>
<keyword evidence="1" id="KW-0479">Metal-binding</keyword>
<proteinExistence type="predicted"/>
<name>A0A1N6D7Q1_9BACT</name>
<dbReference type="EMBL" id="FSRC01000001">
    <property type="protein sequence ID" value="SIN66828.1"/>
    <property type="molecule type" value="Genomic_DNA"/>
</dbReference>
<dbReference type="SUPFAM" id="SSF89562">
    <property type="entry name" value="RraA-like"/>
    <property type="match status" value="1"/>
</dbReference>
<dbReference type="GO" id="GO:0046872">
    <property type="term" value="F:metal ion binding"/>
    <property type="evidence" value="ECO:0007669"/>
    <property type="project" value="UniProtKB-KW"/>
</dbReference>
<sequence length="336" mass="37838">MVGQLRIIGAWDLLSPVLFKLYQIMIKKISLTLSLLILIVSGVFAQQISKEEMLFLTQKWTGERFEDGRPKVSDDILRRMKEVTHDEAWAVMKNEGYRYQYADGWGLMINPDSVLVGRALTATFMPGRPDIHDAIDERGKKEGKRGQNSWPVDLLVPGDVYVVDQFGIHNGGPTIGDNVGNAIYAKSGNGIIYDGAIRDIVGLKEIGSFTSYVSSYHPSHHNQPGDLNTMLIGINKPTRIHQVTVMAGDVVLGRDGGVSFIPAHLAEKVVVTSEVVRLRDMFGHQRIREGKYTAGQIDTRWSDEIEKDFSQWLNDHIDELPIAREQIQEILKKRTW</sequence>
<feature type="binding site" evidence="1">
    <location>
        <position position="198"/>
    </location>
    <ligand>
        <name>substrate</name>
    </ligand>
</feature>
<dbReference type="AlphaFoldDB" id="A0A1N6D7Q1"/>
<organism evidence="2 3">
    <name type="scientific">Algoriphagus halophilus</name>
    <dbReference type="NCBI Taxonomy" id="226505"/>
    <lineage>
        <taxon>Bacteria</taxon>
        <taxon>Pseudomonadati</taxon>
        <taxon>Bacteroidota</taxon>
        <taxon>Cytophagia</taxon>
        <taxon>Cytophagales</taxon>
        <taxon>Cyclobacteriaceae</taxon>
        <taxon>Algoriphagus</taxon>
    </lineage>
</organism>
<feature type="binding site" evidence="1">
    <location>
        <begin position="176"/>
        <end position="179"/>
    </location>
    <ligand>
        <name>substrate</name>
    </ligand>
</feature>
<evidence type="ECO:0000313" key="3">
    <source>
        <dbReference type="Proteomes" id="UP000185221"/>
    </source>
</evidence>
<comment type="cofactor">
    <cofactor evidence="1">
        <name>Mg(2+)</name>
        <dbReference type="ChEBI" id="CHEBI:18420"/>
    </cofactor>
</comment>
<keyword evidence="3" id="KW-1185">Reference proteome</keyword>
<keyword evidence="1" id="KW-0460">Magnesium</keyword>
<dbReference type="InterPro" id="IPR036704">
    <property type="entry name" value="RraA/RraA-like_sf"/>
</dbReference>
<evidence type="ECO:0000313" key="2">
    <source>
        <dbReference type="EMBL" id="SIN66828.1"/>
    </source>
</evidence>
<protein>
    <submittedName>
        <fullName evidence="2">Regulator of RNase E activity RraA</fullName>
    </submittedName>
</protein>
<accession>A0A1N6D7Q1</accession>